<dbReference type="Proteomes" id="UP000837857">
    <property type="component" value="Chromosome 11"/>
</dbReference>
<dbReference type="EMBL" id="OW152823">
    <property type="protein sequence ID" value="CAH2039929.1"/>
    <property type="molecule type" value="Genomic_DNA"/>
</dbReference>
<name>A0ABN8HUH8_9NEOP</name>
<feature type="non-terminal residue" evidence="2">
    <location>
        <position position="93"/>
    </location>
</feature>
<gene>
    <name evidence="2" type="ORF">IPOD504_LOCUS2120</name>
</gene>
<evidence type="ECO:0000313" key="3">
    <source>
        <dbReference type="Proteomes" id="UP000837857"/>
    </source>
</evidence>
<organism evidence="2 3">
    <name type="scientific">Iphiclides podalirius</name>
    <name type="common">scarce swallowtail</name>
    <dbReference type="NCBI Taxonomy" id="110791"/>
    <lineage>
        <taxon>Eukaryota</taxon>
        <taxon>Metazoa</taxon>
        <taxon>Ecdysozoa</taxon>
        <taxon>Arthropoda</taxon>
        <taxon>Hexapoda</taxon>
        <taxon>Insecta</taxon>
        <taxon>Pterygota</taxon>
        <taxon>Neoptera</taxon>
        <taxon>Endopterygota</taxon>
        <taxon>Lepidoptera</taxon>
        <taxon>Glossata</taxon>
        <taxon>Ditrysia</taxon>
        <taxon>Papilionoidea</taxon>
        <taxon>Papilionidae</taxon>
        <taxon>Papilioninae</taxon>
        <taxon>Iphiclides</taxon>
    </lineage>
</organism>
<feature type="compositionally biased region" description="Polar residues" evidence="1">
    <location>
        <begin position="20"/>
        <end position="34"/>
    </location>
</feature>
<protein>
    <submittedName>
        <fullName evidence="2">Uncharacterized protein</fullName>
    </submittedName>
</protein>
<evidence type="ECO:0000313" key="2">
    <source>
        <dbReference type="EMBL" id="CAH2039929.1"/>
    </source>
</evidence>
<feature type="region of interest" description="Disordered" evidence="1">
    <location>
        <begin position="58"/>
        <end position="93"/>
    </location>
</feature>
<reference evidence="2" key="1">
    <citation type="submission" date="2022-03" db="EMBL/GenBank/DDBJ databases">
        <authorList>
            <person name="Martin H S."/>
        </authorList>
    </citation>
    <scope>NUCLEOTIDE SEQUENCE</scope>
</reference>
<proteinExistence type="predicted"/>
<feature type="region of interest" description="Disordered" evidence="1">
    <location>
        <begin position="1"/>
        <end position="39"/>
    </location>
</feature>
<keyword evidence="3" id="KW-1185">Reference proteome</keyword>
<evidence type="ECO:0000256" key="1">
    <source>
        <dbReference type="SAM" id="MobiDB-lite"/>
    </source>
</evidence>
<sequence length="93" mass="10512">MWAAYREQPRRAEPRRRHMQPNTPLRYSGGTTANGPRANNAYFSSGTGCIAYAVVGRTPPPRFQKRISTPAETDRPERYDNSPVPNPTRLHTS</sequence>
<accession>A0ABN8HUH8</accession>